<proteinExistence type="predicted"/>
<gene>
    <name evidence="2" type="ORF">LIER_37729</name>
</gene>
<evidence type="ECO:0000256" key="1">
    <source>
        <dbReference type="SAM" id="MobiDB-lite"/>
    </source>
</evidence>
<feature type="compositionally biased region" description="Acidic residues" evidence="1">
    <location>
        <begin position="134"/>
        <end position="146"/>
    </location>
</feature>
<feature type="region of interest" description="Disordered" evidence="1">
    <location>
        <begin position="16"/>
        <end position="161"/>
    </location>
</feature>
<name>A0AAV3PRF6_LITER</name>
<keyword evidence="3" id="KW-1185">Reference proteome</keyword>
<sequence length="161" mass="17737">MDAAIPSVTDIEAEIVGNMEGPSVGHGVDGTLDDDIHEVFPEDAGPKKKSKKRKHKNNPDASEPFVPKKKLSKEERAAKRARKAETRAMTAAKAKVTQDNDVEEVVPEETEEAILPVVQPSVDDDWLPEHEPQGDNEDDQAEESDKEDVAAVMEKRKTSLE</sequence>
<accession>A0AAV3PRF6</accession>
<feature type="compositionally biased region" description="Basic residues" evidence="1">
    <location>
        <begin position="47"/>
        <end position="56"/>
    </location>
</feature>
<dbReference type="Proteomes" id="UP001454036">
    <property type="component" value="Unassembled WGS sequence"/>
</dbReference>
<feature type="compositionally biased region" description="Acidic residues" evidence="1">
    <location>
        <begin position="100"/>
        <end position="112"/>
    </location>
</feature>
<feature type="compositionally biased region" description="Basic and acidic residues" evidence="1">
    <location>
        <begin position="37"/>
        <end position="46"/>
    </location>
</feature>
<dbReference type="AlphaFoldDB" id="A0AAV3PRF6"/>
<dbReference type="EMBL" id="BAABME010018419">
    <property type="protein sequence ID" value="GAA0153751.1"/>
    <property type="molecule type" value="Genomic_DNA"/>
</dbReference>
<reference evidence="2 3" key="1">
    <citation type="submission" date="2024-01" db="EMBL/GenBank/DDBJ databases">
        <title>The complete chloroplast genome sequence of Lithospermum erythrorhizon: insights into the phylogenetic relationship among Boraginaceae species and the maternal lineages of purple gromwells.</title>
        <authorList>
            <person name="Okada T."/>
            <person name="Watanabe K."/>
        </authorList>
    </citation>
    <scope>NUCLEOTIDE SEQUENCE [LARGE SCALE GENOMIC DNA]</scope>
</reference>
<evidence type="ECO:0000313" key="2">
    <source>
        <dbReference type="EMBL" id="GAA0153751.1"/>
    </source>
</evidence>
<organism evidence="2 3">
    <name type="scientific">Lithospermum erythrorhizon</name>
    <name type="common">Purple gromwell</name>
    <name type="synonym">Lithospermum officinale var. erythrorhizon</name>
    <dbReference type="NCBI Taxonomy" id="34254"/>
    <lineage>
        <taxon>Eukaryota</taxon>
        <taxon>Viridiplantae</taxon>
        <taxon>Streptophyta</taxon>
        <taxon>Embryophyta</taxon>
        <taxon>Tracheophyta</taxon>
        <taxon>Spermatophyta</taxon>
        <taxon>Magnoliopsida</taxon>
        <taxon>eudicotyledons</taxon>
        <taxon>Gunneridae</taxon>
        <taxon>Pentapetalae</taxon>
        <taxon>asterids</taxon>
        <taxon>lamiids</taxon>
        <taxon>Boraginales</taxon>
        <taxon>Boraginaceae</taxon>
        <taxon>Boraginoideae</taxon>
        <taxon>Lithospermeae</taxon>
        <taxon>Lithospermum</taxon>
    </lineage>
</organism>
<comment type="caution">
    <text evidence="2">The sequence shown here is derived from an EMBL/GenBank/DDBJ whole genome shotgun (WGS) entry which is preliminary data.</text>
</comment>
<feature type="compositionally biased region" description="Basic and acidic residues" evidence="1">
    <location>
        <begin position="147"/>
        <end position="161"/>
    </location>
</feature>
<feature type="compositionally biased region" description="Basic and acidic residues" evidence="1">
    <location>
        <begin position="72"/>
        <end position="86"/>
    </location>
</feature>
<protein>
    <submittedName>
        <fullName evidence="2">Uncharacterized protein</fullName>
    </submittedName>
</protein>
<evidence type="ECO:0000313" key="3">
    <source>
        <dbReference type="Proteomes" id="UP001454036"/>
    </source>
</evidence>